<dbReference type="InterPro" id="IPR032808">
    <property type="entry name" value="DoxX"/>
</dbReference>
<keyword evidence="3" id="KW-1003">Cell membrane</keyword>
<organism evidence="8 9">
    <name type="scientific">Streptosporangium fragile</name>
    <dbReference type="NCBI Taxonomy" id="46186"/>
    <lineage>
        <taxon>Bacteria</taxon>
        <taxon>Bacillati</taxon>
        <taxon>Actinomycetota</taxon>
        <taxon>Actinomycetes</taxon>
        <taxon>Streptosporangiales</taxon>
        <taxon>Streptosporangiaceae</taxon>
        <taxon>Streptosporangium</taxon>
    </lineage>
</organism>
<evidence type="ECO:0000256" key="4">
    <source>
        <dbReference type="ARBA" id="ARBA00022692"/>
    </source>
</evidence>
<dbReference type="PANTHER" id="PTHR33452">
    <property type="entry name" value="OXIDOREDUCTASE CATD-RELATED"/>
    <property type="match status" value="1"/>
</dbReference>
<proteinExistence type="inferred from homology"/>
<accession>A0ABN3VX55</accession>
<dbReference type="Proteomes" id="UP001500831">
    <property type="component" value="Unassembled WGS sequence"/>
</dbReference>
<comment type="subcellular location">
    <subcellularLocation>
        <location evidence="1">Cell membrane</location>
        <topology evidence="1">Multi-pass membrane protein</topology>
    </subcellularLocation>
</comment>
<keyword evidence="9" id="KW-1185">Reference proteome</keyword>
<dbReference type="Pfam" id="PF07681">
    <property type="entry name" value="DoxX"/>
    <property type="match status" value="1"/>
</dbReference>
<protein>
    <submittedName>
        <fullName evidence="8">DoxX family protein</fullName>
    </submittedName>
</protein>
<dbReference type="RefSeq" id="WP_344972155.1">
    <property type="nucleotide sequence ID" value="NZ_BAAAVI010000021.1"/>
</dbReference>
<keyword evidence="5 7" id="KW-1133">Transmembrane helix</keyword>
<keyword evidence="6 7" id="KW-0472">Membrane</keyword>
<evidence type="ECO:0000256" key="3">
    <source>
        <dbReference type="ARBA" id="ARBA00022475"/>
    </source>
</evidence>
<evidence type="ECO:0000313" key="9">
    <source>
        <dbReference type="Proteomes" id="UP001500831"/>
    </source>
</evidence>
<evidence type="ECO:0000256" key="6">
    <source>
        <dbReference type="ARBA" id="ARBA00023136"/>
    </source>
</evidence>
<feature type="transmembrane region" description="Helical" evidence="7">
    <location>
        <begin position="12"/>
        <end position="35"/>
    </location>
</feature>
<comment type="caution">
    <text evidence="8">The sequence shown here is derived from an EMBL/GenBank/DDBJ whole genome shotgun (WGS) entry which is preliminary data.</text>
</comment>
<keyword evidence="4 7" id="KW-0812">Transmembrane</keyword>
<name>A0ABN3VX55_9ACTN</name>
<evidence type="ECO:0000256" key="5">
    <source>
        <dbReference type="ARBA" id="ARBA00022989"/>
    </source>
</evidence>
<evidence type="ECO:0000256" key="7">
    <source>
        <dbReference type="SAM" id="Phobius"/>
    </source>
</evidence>
<dbReference type="InterPro" id="IPR051907">
    <property type="entry name" value="DoxX-like_oxidoreductase"/>
</dbReference>
<sequence>MKFTESARPYVLSVFRVIVGLLFACHGAAKLFGVLGTEAARTGVWPQWYAGVIELVGGSLIILGLATRIAALVCSGEMAYAYFVVHQPRALWPLENGGELAALYSWSFLLIAVTGPGAWAIDTWLGRTRGRTPTAPAGTA</sequence>
<feature type="transmembrane region" description="Helical" evidence="7">
    <location>
        <begin position="55"/>
        <end position="83"/>
    </location>
</feature>
<dbReference type="PANTHER" id="PTHR33452:SF4">
    <property type="entry name" value="BLL4328 PROTEIN"/>
    <property type="match status" value="1"/>
</dbReference>
<comment type="similarity">
    <text evidence="2">Belongs to the DoxX family.</text>
</comment>
<dbReference type="EMBL" id="BAAAVI010000021">
    <property type="protein sequence ID" value="GAA2872414.1"/>
    <property type="molecule type" value="Genomic_DNA"/>
</dbReference>
<evidence type="ECO:0000256" key="1">
    <source>
        <dbReference type="ARBA" id="ARBA00004651"/>
    </source>
</evidence>
<gene>
    <name evidence="8" type="ORF">GCM10010517_32770</name>
</gene>
<evidence type="ECO:0000256" key="2">
    <source>
        <dbReference type="ARBA" id="ARBA00006679"/>
    </source>
</evidence>
<reference evidence="8 9" key="1">
    <citation type="journal article" date="2019" name="Int. J. Syst. Evol. Microbiol.">
        <title>The Global Catalogue of Microorganisms (GCM) 10K type strain sequencing project: providing services to taxonomists for standard genome sequencing and annotation.</title>
        <authorList>
            <consortium name="The Broad Institute Genomics Platform"/>
            <consortium name="The Broad Institute Genome Sequencing Center for Infectious Disease"/>
            <person name="Wu L."/>
            <person name="Ma J."/>
        </authorList>
    </citation>
    <scope>NUCLEOTIDE SEQUENCE [LARGE SCALE GENOMIC DNA]</scope>
    <source>
        <strain evidence="8 9">JCM 6242</strain>
    </source>
</reference>
<evidence type="ECO:0000313" key="8">
    <source>
        <dbReference type="EMBL" id="GAA2872414.1"/>
    </source>
</evidence>